<sequence>MFILVNYPINYIISTLFTLVTEDTFTHINYATTYSNSIILCIVLHISQEYAILIFKKLIFYKE</sequence>
<dbReference type="STRING" id="1359163.NLO413_0026"/>
<dbReference type="AlphaFoldDB" id="A0A0F3NLL9"/>
<evidence type="ECO:0000313" key="3">
    <source>
        <dbReference type="Proteomes" id="UP000033562"/>
    </source>
</evidence>
<dbReference type="Proteomes" id="UP000033562">
    <property type="component" value="Unassembled WGS sequence"/>
</dbReference>
<keyword evidence="1" id="KW-1133">Transmembrane helix</keyword>
<comment type="caution">
    <text evidence="2">The sequence shown here is derived from an EMBL/GenBank/DDBJ whole genome shotgun (WGS) entry which is preliminary data.</text>
</comment>
<keyword evidence="3" id="KW-1185">Reference proteome</keyword>
<name>A0A0F3NLL9_9RICK</name>
<reference evidence="2 3" key="1">
    <citation type="submission" date="2015-02" db="EMBL/GenBank/DDBJ databases">
        <title>Genome Sequencing of Rickettsiales.</title>
        <authorList>
            <person name="Daugherty S.C."/>
            <person name="Su Q."/>
            <person name="Abolude K."/>
            <person name="Beier-Sexton M."/>
            <person name="Carlyon J.A."/>
            <person name="Carter R."/>
            <person name="Day N.P."/>
            <person name="Dumler S.J."/>
            <person name="Dyachenko V."/>
            <person name="Godinez A."/>
            <person name="Kurtti T.J."/>
            <person name="Lichay M."/>
            <person name="Mullins K.E."/>
            <person name="Ott S."/>
            <person name="Pappas-Brown V."/>
            <person name="Paris D.H."/>
            <person name="Patel P."/>
            <person name="Richards A.L."/>
            <person name="Sadzewicz L."/>
            <person name="Sears K."/>
            <person name="Seidman D."/>
            <person name="Sengamalay N."/>
            <person name="Stenos J."/>
            <person name="Tallon L.J."/>
            <person name="Vincent G."/>
            <person name="Fraser C.M."/>
            <person name="Munderloh U."/>
            <person name="Dunning-Hotopp J.C."/>
        </authorList>
    </citation>
    <scope>NUCLEOTIDE SEQUENCE [LARGE SCALE GENOMIC DNA]</scope>
    <source>
        <strain evidence="2 3">RAC413</strain>
    </source>
</reference>
<evidence type="ECO:0000313" key="2">
    <source>
        <dbReference type="EMBL" id="KJV68666.1"/>
    </source>
</evidence>
<keyword evidence="1" id="KW-0472">Membrane</keyword>
<dbReference type="EMBL" id="LANX01000001">
    <property type="protein sequence ID" value="KJV68666.1"/>
    <property type="molecule type" value="Genomic_DNA"/>
</dbReference>
<keyword evidence="1" id="KW-0812">Transmembrane</keyword>
<organism evidence="2 3">
    <name type="scientific">Candidatus Neoehrlichia procyonis str. RAC413</name>
    <dbReference type="NCBI Taxonomy" id="1359163"/>
    <lineage>
        <taxon>Bacteria</taxon>
        <taxon>Pseudomonadati</taxon>
        <taxon>Pseudomonadota</taxon>
        <taxon>Alphaproteobacteria</taxon>
        <taxon>Rickettsiales</taxon>
        <taxon>Anaplasmataceae</taxon>
        <taxon>Candidatus Neoehrlichia</taxon>
    </lineage>
</organism>
<protein>
    <submittedName>
        <fullName evidence="2">Putative membrane protein</fullName>
    </submittedName>
</protein>
<accession>A0A0F3NLL9</accession>
<feature type="transmembrane region" description="Helical" evidence="1">
    <location>
        <begin position="34"/>
        <end position="55"/>
    </location>
</feature>
<proteinExistence type="predicted"/>
<gene>
    <name evidence="2" type="ORF">NLO413_0026</name>
</gene>
<evidence type="ECO:0000256" key="1">
    <source>
        <dbReference type="SAM" id="Phobius"/>
    </source>
</evidence>